<name>A0A328WTC6_9FLAO</name>
<dbReference type="Pfam" id="PF01364">
    <property type="entry name" value="Peptidase_C25"/>
    <property type="match status" value="1"/>
</dbReference>
<reference evidence="3 4" key="1">
    <citation type="submission" date="2018-06" db="EMBL/GenBank/DDBJ databases">
        <title>Genomic Encyclopedia of Type Strains, Phase III (KMG-III): the genomes of soil and plant-associated and newly described type strains.</title>
        <authorList>
            <person name="Whitman W."/>
        </authorList>
    </citation>
    <scope>NUCLEOTIDE SEQUENCE [LARGE SCALE GENOMIC DNA]</scope>
    <source>
        <strain evidence="3 4">CGMCC 1.12504</strain>
    </source>
</reference>
<keyword evidence="4" id="KW-1185">Reference proteome</keyword>
<accession>A0A328WTC6</accession>
<evidence type="ECO:0000313" key="4">
    <source>
        <dbReference type="Proteomes" id="UP000249518"/>
    </source>
</evidence>
<dbReference type="InterPro" id="IPR029031">
    <property type="entry name" value="Gingipain_N_sf"/>
</dbReference>
<evidence type="ECO:0000256" key="1">
    <source>
        <dbReference type="ARBA" id="ARBA00022729"/>
    </source>
</evidence>
<feature type="domain" description="Gingipain" evidence="2">
    <location>
        <begin position="549"/>
        <end position="924"/>
    </location>
</feature>
<dbReference type="GO" id="GO:0006508">
    <property type="term" value="P:proteolysis"/>
    <property type="evidence" value="ECO:0007669"/>
    <property type="project" value="InterPro"/>
</dbReference>
<sequence length="1296" mass="145461">MQPLRLFLVMKNILLLFLVLNCLFSNAQNSINIDVTWQESKLMNLGSYHLNIPQFQHKNFFFDDVKQAIYYNHKFTTSSPIDENSVQLSSLLYENISQNELGDLSLKNIPNNINLTLKNGKARDILQVLLSFSPIIRTNDGFKKVKSFTITYSNSANYQQRNDSTFDFSSIQNSVLAAGDWYRFYIEKSGVYKISRNFLSQLGMNTNVDPRAVKIYGNGGRMIPLLNSIEYPSDLAENAILFVGEEDGIFNPEDYILFYAEGMDNWNTESSTHLNLYENKSYYYVTVQGGSGKRIANSLPPTGPASTVFSTFDDYQFYEKDLINIGRIGRTWYGEQFSSQTPLALEFNFPNVVPNSTIQLTINSAAISLSSSTLSINVGGQSQNINFTPISTTSSILFSSGTAQFSIPSSQDISVQLTYNNNGVPSARGYLNYVIAKAKRNLQGYGKQFRFQNESASSLIGVGEFQLSNAAGIQQVWDITDIYNVSKYDNQGSSTFTFKVDLGEIRNYIALDPSDFFIPLRESQSKVVNQNIKGTIFNNTQGLFQDIDYLIISPSNLASEAERLANFHRNYSNLNVKVITLDKIYQEFSSGKQDIGAIRNFVKYVYFNASVDSKRVKYLNLFGDASFDYKNRIPNNTNIVPIFHSLNSVSLLSSTMSDDFYGMMDPNEGRMLSQSNLPGFEALDVAVGRMLVSTVQQAREMVDKVIQYHDTNSFGRWRNNFTLVSDDVDESWENQIQTGIDNLGNTINNEKPFVNVLKFHADSYVQEVSAGGQRYPKLKQELLNAIQNGSLVFNYFGHGGEEQLASERIFEKTDAQNLNNQYRYPLIVTVTCEFTRFDNPFRQTAGEFTYWNPTGGAISLITTTRQIGVTTGQQINEGFSSYLYGYGPNSSEETTIAEALRRAKNAYNSQTLMVFYIGDPALKLAIPKPKIVLTKVNDVPSESSTLVFNALSKVKLSGEVRDLNGDALLSNYNGDIAVQIFDKAISRSTLGNDGIRDSSNNLILLNFQTLGETIFRGNATVTNGLFEIEFIVPKDISIPVGNGRISFYAKSSNPVLQDQTGFDTSILIGGINENAPEDNIGPRVRLYMNDESFISGGITNASPIFLAFLEDENGINTASGIGHDIVAILDGDENNPYILNDYYETELNDYTRGKVRFPFRDLAPGLHTITFRAWDVYNNPVTAEIQFIVVGEETISLTNVLNYPNPFVSYTQFWFSHNRPFEPLDVQVQIFTITGKIIKTINQVINTEGFLSREITWDGRDDFGDKIGKGVYVYKLTVKSNLTNKKVEKIEKLVIL</sequence>
<dbReference type="NCBIfam" id="TIGR04183">
    <property type="entry name" value="Por_Secre_tail"/>
    <property type="match status" value="1"/>
</dbReference>
<dbReference type="NCBIfam" id="NF033707">
    <property type="entry name" value="T9SS_sortase"/>
    <property type="match status" value="1"/>
</dbReference>
<dbReference type="GO" id="GO:0008234">
    <property type="term" value="F:cysteine-type peptidase activity"/>
    <property type="evidence" value="ECO:0007669"/>
    <property type="project" value="InterPro"/>
</dbReference>
<dbReference type="Proteomes" id="UP000249518">
    <property type="component" value="Unassembled WGS sequence"/>
</dbReference>
<dbReference type="InterPro" id="IPR001769">
    <property type="entry name" value="Gingipain"/>
</dbReference>
<dbReference type="SUPFAM" id="SSF52129">
    <property type="entry name" value="Caspase-like"/>
    <property type="match status" value="1"/>
</dbReference>
<proteinExistence type="predicted"/>
<protein>
    <submittedName>
        <fullName evidence="3">Putative secreted protein (Por secretion system target)</fullName>
    </submittedName>
</protein>
<dbReference type="CDD" id="cd02258">
    <property type="entry name" value="Peptidase_C25_N"/>
    <property type="match status" value="1"/>
</dbReference>
<dbReference type="InterPro" id="IPR029030">
    <property type="entry name" value="Caspase-like_dom_sf"/>
</dbReference>
<comment type="caution">
    <text evidence="3">The sequence shown here is derived from an EMBL/GenBank/DDBJ whole genome shotgun (WGS) entry which is preliminary data.</text>
</comment>
<keyword evidence="1" id="KW-0732">Signal</keyword>
<dbReference type="EMBL" id="QLSV01000012">
    <property type="protein sequence ID" value="RAR47094.1"/>
    <property type="molecule type" value="Genomic_DNA"/>
</dbReference>
<organism evidence="3 4">
    <name type="scientific">Flavobacterium lacus</name>
    <dbReference type="NCBI Taxonomy" id="1353778"/>
    <lineage>
        <taxon>Bacteria</taxon>
        <taxon>Pseudomonadati</taxon>
        <taxon>Bacteroidota</taxon>
        <taxon>Flavobacteriia</taxon>
        <taxon>Flavobacteriales</taxon>
        <taxon>Flavobacteriaceae</taxon>
        <taxon>Flavobacterium</taxon>
    </lineage>
</organism>
<evidence type="ECO:0000259" key="2">
    <source>
        <dbReference type="Pfam" id="PF01364"/>
    </source>
</evidence>
<dbReference type="Gene3D" id="3.40.50.1460">
    <property type="match status" value="1"/>
</dbReference>
<dbReference type="InterPro" id="IPR026444">
    <property type="entry name" value="Secre_tail"/>
</dbReference>
<dbReference type="Gene3D" id="2.60.40.4070">
    <property type="match status" value="1"/>
</dbReference>
<dbReference type="Gene3D" id="3.40.50.10390">
    <property type="entry name" value="Gingipain r, domain 1"/>
    <property type="match status" value="1"/>
</dbReference>
<evidence type="ECO:0000313" key="3">
    <source>
        <dbReference type="EMBL" id="RAR47094.1"/>
    </source>
</evidence>
<gene>
    <name evidence="3" type="ORF">B0I10_112114</name>
</gene>